<keyword evidence="14" id="KW-1185">Reference proteome</keyword>
<comment type="pathway">
    <text evidence="1 11 12">Metabolic intermediate biosynthesis; chorismate biosynthesis; chorismate from D-erythrose 4-phosphate and phosphoenolpyruvate: step 7/7.</text>
</comment>
<dbReference type="Gene3D" id="3.60.150.10">
    <property type="entry name" value="Chorismate synthase AroC"/>
    <property type="match status" value="1"/>
</dbReference>
<feature type="binding site" evidence="11">
    <location>
        <begin position="132"/>
        <end position="134"/>
    </location>
    <ligand>
        <name>FMN</name>
        <dbReference type="ChEBI" id="CHEBI:58210"/>
    </ligand>
</feature>
<feature type="binding site" evidence="11">
    <location>
        <begin position="309"/>
        <end position="313"/>
    </location>
    <ligand>
        <name>FMN</name>
        <dbReference type="ChEBI" id="CHEBI:58210"/>
    </ligand>
</feature>
<dbReference type="RefSeq" id="WP_012870358.1">
    <property type="nucleotide sequence ID" value="NC_013522.1"/>
</dbReference>
<reference evidence="13 14" key="1">
    <citation type="journal article" date="2009" name="Stand. Genomic Sci.">
        <title>Complete genome sequence of Thermanaerovibrio acidaminovorans type strain (Su883).</title>
        <authorList>
            <person name="Chovatia M."/>
            <person name="Sikorski J."/>
            <person name="Schroder M."/>
            <person name="Lapidus A."/>
            <person name="Nolan M."/>
            <person name="Tice H."/>
            <person name="Glavina Del Rio T."/>
            <person name="Copeland A."/>
            <person name="Cheng J.F."/>
            <person name="Lucas S."/>
            <person name="Chen F."/>
            <person name="Bruce D."/>
            <person name="Goodwin L."/>
            <person name="Pitluck S."/>
            <person name="Ivanova N."/>
            <person name="Mavromatis K."/>
            <person name="Ovchinnikova G."/>
            <person name="Pati A."/>
            <person name="Chen A."/>
            <person name="Palaniappan K."/>
            <person name="Land M."/>
            <person name="Hauser L."/>
            <person name="Chang Y.J."/>
            <person name="Jeffries C.D."/>
            <person name="Chain P."/>
            <person name="Saunders E."/>
            <person name="Detter J.C."/>
            <person name="Brettin T."/>
            <person name="Rohde M."/>
            <person name="Goker M."/>
            <person name="Spring S."/>
            <person name="Bristow J."/>
            <person name="Markowitz V."/>
            <person name="Hugenholtz P."/>
            <person name="Kyrpides N.C."/>
            <person name="Klenk H.P."/>
            <person name="Eisen J.A."/>
        </authorList>
    </citation>
    <scope>NUCLEOTIDE SEQUENCE [LARGE SCALE GENOMIC DNA]</scope>
    <source>
        <strain evidence="14">ATCC 49978 / DSM 6589 / Su883</strain>
    </source>
</reference>
<evidence type="ECO:0000256" key="3">
    <source>
        <dbReference type="ARBA" id="ARBA00013036"/>
    </source>
</evidence>
<feature type="binding site" evidence="11">
    <location>
        <position position="40"/>
    </location>
    <ligand>
        <name>NADP(+)</name>
        <dbReference type="ChEBI" id="CHEBI:58349"/>
    </ligand>
</feature>
<feature type="binding site" evidence="11">
    <location>
        <position position="294"/>
    </location>
    <ligand>
        <name>FMN</name>
        <dbReference type="ChEBI" id="CHEBI:58210"/>
    </ligand>
</feature>
<dbReference type="GO" id="GO:0009423">
    <property type="term" value="P:chorismate biosynthetic process"/>
    <property type="evidence" value="ECO:0007669"/>
    <property type="project" value="UniProtKB-UniRule"/>
</dbReference>
<dbReference type="NCBIfam" id="TIGR00033">
    <property type="entry name" value="aroC"/>
    <property type="match status" value="1"/>
</dbReference>
<name>D1B758_THEAS</name>
<dbReference type="STRING" id="525903.Taci_1635"/>
<evidence type="ECO:0000256" key="11">
    <source>
        <dbReference type="HAMAP-Rule" id="MF_00300"/>
    </source>
</evidence>
<dbReference type="PATRIC" id="fig|525903.6.peg.1625"/>
<dbReference type="PANTHER" id="PTHR21085">
    <property type="entry name" value="CHORISMATE SYNTHASE"/>
    <property type="match status" value="1"/>
</dbReference>
<keyword evidence="5 11" id="KW-0285">Flavoprotein</keyword>
<feature type="binding site" evidence="11">
    <location>
        <position position="46"/>
    </location>
    <ligand>
        <name>NADP(+)</name>
        <dbReference type="ChEBI" id="CHEBI:58349"/>
    </ligand>
</feature>
<dbReference type="NCBIfam" id="NF003793">
    <property type="entry name" value="PRK05382.1"/>
    <property type="match status" value="1"/>
</dbReference>
<keyword evidence="6 11" id="KW-0288">FMN</keyword>
<comment type="function">
    <text evidence="11">Catalyzes the anti-1,4-elimination of the C-3 phosphate and the C-6 proR hydrogen from 5-enolpyruvylshikimate-3-phosphate (EPSP) to yield chorismate, which is the branch point compound that serves as the starting substrate for the three terminal pathways of aromatic amino acid biosynthesis. This reaction introduces a second double bond into the aromatic ring system.</text>
</comment>
<protein>
    <recommendedName>
        <fullName evidence="3 11">Chorismate synthase</fullName>
        <shortName evidence="11">CS</shortName>
        <ecNumber evidence="3 11">4.2.3.5</ecNumber>
    </recommendedName>
    <alternativeName>
        <fullName evidence="11">5-enolpyruvylshikimate-3-phosphate phospholyase</fullName>
    </alternativeName>
</protein>
<dbReference type="Proteomes" id="UP000002030">
    <property type="component" value="Chromosome"/>
</dbReference>
<evidence type="ECO:0000256" key="5">
    <source>
        <dbReference type="ARBA" id="ARBA00022630"/>
    </source>
</evidence>
<dbReference type="SUPFAM" id="SSF103263">
    <property type="entry name" value="Chorismate synthase, AroC"/>
    <property type="match status" value="1"/>
</dbReference>
<dbReference type="GO" id="GO:0010181">
    <property type="term" value="F:FMN binding"/>
    <property type="evidence" value="ECO:0007669"/>
    <property type="project" value="TreeGrafter"/>
</dbReference>
<dbReference type="EnsemblBacteria" id="ACZ19849">
    <property type="protein sequence ID" value="ACZ19849"/>
    <property type="gene ID" value="Taci_1635"/>
</dbReference>
<dbReference type="GO" id="GO:0008652">
    <property type="term" value="P:amino acid biosynthetic process"/>
    <property type="evidence" value="ECO:0007669"/>
    <property type="project" value="UniProtKB-KW"/>
</dbReference>
<comment type="catalytic activity">
    <reaction evidence="11 12">
        <text>5-O-(1-carboxyvinyl)-3-phosphoshikimate = chorismate + phosphate</text>
        <dbReference type="Rhea" id="RHEA:21020"/>
        <dbReference type="ChEBI" id="CHEBI:29748"/>
        <dbReference type="ChEBI" id="CHEBI:43474"/>
        <dbReference type="ChEBI" id="CHEBI:57701"/>
        <dbReference type="EC" id="4.2.3.5"/>
    </reaction>
</comment>
<evidence type="ECO:0000313" key="13">
    <source>
        <dbReference type="EMBL" id="ACZ19849.1"/>
    </source>
</evidence>
<comment type="cofactor">
    <cofactor evidence="11 12">
        <name>FMNH2</name>
        <dbReference type="ChEBI" id="CHEBI:57618"/>
    </cofactor>
    <text evidence="11 12">Reduced FMN (FMNH(2)).</text>
</comment>
<accession>D1B758</accession>
<dbReference type="InterPro" id="IPR035904">
    <property type="entry name" value="Chorismate_synth_AroC_sf"/>
</dbReference>
<evidence type="ECO:0000256" key="4">
    <source>
        <dbReference type="ARBA" id="ARBA00022605"/>
    </source>
</evidence>
<dbReference type="AlphaFoldDB" id="D1B758"/>
<dbReference type="PROSITE" id="PS00788">
    <property type="entry name" value="CHORISMATE_SYNTHASE_2"/>
    <property type="match status" value="1"/>
</dbReference>
<dbReference type="PANTHER" id="PTHR21085:SF0">
    <property type="entry name" value="CHORISMATE SYNTHASE"/>
    <property type="match status" value="1"/>
</dbReference>
<dbReference type="OrthoDB" id="9771806at2"/>
<sequence length="391" mass="41526">MIRYLTAGESHGRGLVVVVEGLPSGLEVPQEAIAGELRRRRRGFGRGPRMEFETDRLTVWSGLRGGLTTGAPVGITVENAEWERWRPAMDPFGPLDPEAVASGALGCPRPGHADLAGGVKHQLEDLRNVLERASARSSAAVVAAGALAKLLLGELGVRVLSAVLSIGSAQVGAPEDQEGWRRAMESPMGCGDPAGESALVEEVRGAMEGGYSLGGTFLLRVAGLPPGIGSYAEWDRRLDGRLCGALMAIPGIKAVQVGDGFALASKRGHEAHDEIVIHRGRIRRPTNRCGGIEGGMSNGEDLLLTLGMKPIPTMRVPLRSVDLRSREATGAHRERTDVCAVPAASVVGEAVVALVIASAVGEQFGGDRMEELRERFQLYRERAVRYLDAGD</sequence>
<dbReference type="GO" id="GO:0005829">
    <property type="term" value="C:cytosol"/>
    <property type="evidence" value="ECO:0007669"/>
    <property type="project" value="TreeGrafter"/>
</dbReference>
<comment type="caution">
    <text evidence="11">Lacks conserved residue(s) required for the propagation of feature annotation.</text>
</comment>
<evidence type="ECO:0000256" key="12">
    <source>
        <dbReference type="RuleBase" id="RU000605"/>
    </source>
</evidence>
<dbReference type="GO" id="GO:0009073">
    <property type="term" value="P:aromatic amino acid family biosynthetic process"/>
    <property type="evidence" value="ECO:0007669"/>
    <property type="project" value="UniProtKB-KW"/>
</dbReference>
<keyword evidence="8 11" id="KW-0521">NADP</keyword>
<evidence type="ECO:0000313" key="14">
    <source>
        <dbReference type="Proteomes" id="UP000002030"/>
    </source>
</evidence>
<evidence type="ECO:0000256" key="8">
    <source>
        <dbReference type="ARBA" id="ARBA00022857"/>
    </source>
</evidence>
<gene>
    <name evidence="11" type="primary">aroC</name>
    <name evidence="13" type="ordered locus">Taci_1635</name>
</gene>
<proteinExistence type="inferred from homology"/>
<dbReference type="FunFam" id="3.60.150.10:FF:000002">
    <property type="entry name" value="Chorismate synthase"/>
    <property type="match status" value="1"/>
</dbReference>
<dbReference type="PIRSF" id="PIRSF001456">
    <property type="entry name" value="Chorismate_synth"/>
    <property type="match status" value="1"/>
</dbReference>
<comment type="similarity">
    <text evidence="2 11 12">Belongs to the chorismate synthase family.</text>
</comment>
<keyword evidence="10 11" id="KW-0456">Lyase</keyword>
<comment type="subunit">
    <text evidence="11">Homotetramer.</text>
</comment>
<dbReference type="eggNOG" id="COG0082">
    <property type="taxonomic scope" value="Bacteria"/>
</dbReference>
<dbReference type="InterPro" id="IPR000453">
    <property type="entry name" value="Chorismate_synth"/>
</dbReference>
<keyword evidence="9 11" id="KW-0057">Aromatic amino acid biosynthesis</keyword>
<dbReference type="HAMAP" id="MF_00300">
    <property type="entry name" value="Chorismate_synth"/>
    <property type="match status" value="1"/>
</dbReference>
<dbReference type="PROSITE" id="PS00787">
    <property type="entry name" value="CHORISMATE_SYNTHASE_1"/>
    <property type="match status" value="1"/>
</dbReference>
<evidence type="ECO:0000256" key="7">
    <source>
        <dbReference type="ARBA" id="ARBA00022827"/>
    </source>
</evidence>
<dbReference type="KEGG" id="tai:Taci_1635"/>
<dbReference type="UniPathway" id="UPA00053">
    <property type="reaction ID" value="UER00090"/>
</dbReference>
<organism evidence="13 14">
    <name type="scientific">Thermanaerovibrio acidaminovorans (strain ATCC 49978 / DSM 6589 / Su883)</name>
    <name type="common">Selenomonas acidaminovorans</name>
    <dbReference type="NCBI Taxonomy" id="525903"/>
    <lineage>
        <taxon>Bacteria</taxon>
        <taxon>Thermotogati</taxon>
        <taxon>Synergistota</taxon>
        <taxon>Synergistia</taxon>
        <taxon>Synergistales</taxon>
        <taxon>Synergistaceae</taxon>
        <taxon>Thermanaerovibrio</taxon>
    </lineage>
</organism>
<dbReference type="Pfam" id="PF01264">
    <property type="entry name" value="Chorismate_synt"/>
    <property type="match status" value="1"/>
</dbReference>
<dbReference type="EC" id="4.2.3.5" evidence="3 11"/>
<evidence type="ECO:0000256" key="9">
    <source>
        <dbReference type="ARBA" id="ARBA00023141"/>
    </source>
</evidence>
<dbReference type="EMBL" id="CP001818">
    <property type="protein sequence ID" value="ACZ19849.1"/>
    <property type="molecule type" value="Genomic_DNA"/>
</dbReference>
<keyword evidence="4 11" id="KW-0028">Amino-acid biosynthesis</keyword>
<dbReference type="GO" id="GO:0004107">
    <property type="term" value="F:chorismate synthase activity"/>
    <property type="evidence" value="ECO:0007669"/>
    <property type="project" value="UniProtKB-UniRule"/>
</dbReference>
<dbReference type="InterPro" id="IPR020541">
    <property type="entry name" value="Chorismate_synthase_CS"/>
</dbReference>
<evidence type="ECO:0000256" key="1">
    <source>
        <dbReference type="ARBA" id="ARBA00005044"/>
    </source>
</evidence>
<dbReference type="HOGENOM" id="CLU_034547_2_0_0"/>
<evidence type="ECO:0000256" key="2">
    <source>
        <dbReference type="ARBA" id="ARBA00008014"/>
    </source>
</evidence>
<feature type="binding site" evidence="11">
    <location>
        <position position="335"/>
    </location>
    <ligand>
        <name>FMN</name>
        <dbReference type="ChEBI" id="CHEBI:58210"/>
    </ligand>
</feature>
<evidence type="ECO:0000256" key="6">
    <source>
        <dbReference type="ARBA" id="ARBA00022643"/>
    </source>
</evidence>
<dbReference type="CDD" id="cd07304">
    <property type="entry name" value="Chorismate_synthase"/>
    <property type="match status" value="1"/>
</dbReference>
<keyword evidence="7 11" id="KW-0274">FAD</keyword>
<evidence type="ECO:0000256" key="10">
    <source>
        <dbReference type="ARBA" id="ARBA00023239"/>
    </source>
</evidence>